<dbReference type="PANTHER" id="PTHR43103">
    <property type="entry name" value="NUCLEOSIDE-DIPHOSPHATE-SUGAR EPIMERASE"/>
    <property type="match status" value="1"/>
</dbReference>
<evidence type="ECO:0000256" key="3">
    <source>
        <dbReference type="ARBA" id="ARBA00023027"/>
    </source>
</evidence>
<evidence type="ECO:0000256" key="2">
    <source>
        <dbReference type="ARBA" id="ARBA00023002"/>
    </source>
</evidence>
<sequence length="303" mass="32254">MRVLVTGAAGHIGGHVIEDLLAHGHRIVATDLVPVDDPRLDRVHTGDLRDPRLVRDAMAGAEAVVHLGAIPHPNSDDDSALFATNCLTAHRVLDEAGRTGVRRVVAASSLSAVGLAWSPRPQSPRYVPLDEEHPTLVQDPYGLSKLVLEETARATHRRHGTDIVCMRFPFTGTGERLAAQLAAVRDDPGGHRMDLWGWLDTRDAARAVRYALVTELTGCHVINVAADDTSSPVPTAQLLEEHHPGVPYFTELTGHASLFDTSACAKLLGFAPEYRRIPPDEAPGTAAGPAAGPAAPTAAEGEV</sequence>
<accession>A0ABQ2EU11</accession>
<dbReference type="SUPFAM" id="SSF51735">
    <property type="entry name" value="NAD(P)-binding Rossmann-fold domains"/>
    <property type="match status" value="1"/>
</dbReference>
<dbReference type="EMBL" id="BMMV01000025">
    <property type="protein sequence ID" value="GGK20784.1"/>
    <property type="molecule type" value="Genomic_DNA"/>
</dbReference>
<evidence type="ECO:0000313" key="7">
    <source>
        <dbReference type="Proteomes" id="UP000660265"/>
    </source>
</evidence>
<feature type="domain" description="NAD-dependent epimerase/dehydratase" evidence="5">
    <location>
        <begin position="3"/>
        <end position="224"/>
    </location>
</feature>
<dbReference type="RefSeq" id="WP_189110787.1">
    <property type="nucleotide sequence ID" value="NZ_BMMV01000025.1"/>
</dbReference>
<keyword evidence="7" id="KW-1185">Reference proteome</keyword>
<protein>
    <submittedName>
        <fullName evidence="6">NAD-dependent epimerase</fullName>
    </submittedName>
</protein>
<dbReference type="InterPro" id="IPR036291">
    <property type="entry name" value="NAD(P)-bd_dom_sf"/>
</dbReference>
<evidence type="ECO:0000256" key="1">
    <source>
        <dbReference type="ARBA" id="ARBA00007637"/>
    </source>
</evidence>
<feature type="compositionally biased region" description="Low complexity" evidence="4">
    <location>
        <begin position="282"/>
        <end position="303"/>
    </location>
</feature>
<dbReference type="Pfam" id="PF01370">
    <property type="entry name" value="Epimerase"/>
    <property type="match status" value="1"/>
</dbReference>
<name>A0ABQ2EU11_9ACTN</name>
<dbReference type="Gene3D" id="3.40.50.720">
    <property type="entry name" value="NAD(P)-binding Rossmann-like Domain"/>
    <property type="match status" value="1"/>
</dbReference>
<dbReference type="Proteomes" id="UP000660265">
    <property type="component" value="Unassembled WGS sequence"/>
</dbReference>
<proteinExistence type="inferred from homology"/>
<evidence type="ECO:0000256" key="4">
    <source>
        <dbReference type="SAM" id="MobiDB-lite"/>
    </source>
</evidence>
<keyword evidence="3" id="KW-0520">NAD</keyword>
<evidence type="ECO:0000259" key="5">
    <source>
        <dbReference type="Pfam" id="PF01370"/>
    </source>
</evidence>
<reference evidence="7" key="1">
    <citation type="journal article" date="2019" name="Int. J. Syst. Evol. Microbiol.">
        <title>The Global Catalogue of Microorganisms (GCM) 10K type strain sequencing project: providing services to taxonomists for standard genome sequencing and annotation.</title>
        <authorList>
            <consortium name="The Broad Institute Genomics Platform"/>
            <consortium name="The Broad Institute Genome Sequencing Center for Infectious Disease"/>
            <person name="Wu L."/>
            <person name="Ma J."/>
        </authorList>
    </citation>
    <scope>NUCLEOTIDE SEQUENCE [LARGE SCALE GENOMIC DNA]</scope>
    <source>
        <strain evidence="7">CGMCC 4.7275</strain>
    </source>
</reference>
<evidence type="ECO:0000313" key="6">
    <source>
        <dbReference type="EMBL" id="GGK20784.1"/>
    </source>
</evidence>
<comment type="caution">
    <text evidence="6">The sequence shown here is derived from an EMBL/GenBank/DDBJ whole genome shotgun (WGS) entry which is preliminary data.</text>
</comment>
<dbReference type="InterPro" id="IPR001509">
    <property type="entry name" value="Epimerase_deHydtase"/>
</dbReference>
<comment type="similarity">
    <text evidence="1">Belongs to the NAD(P)-dependent epimerase/dehydratase family.</text>
</comment>
<gene>
    <name evidence="6" type="ORF">GCM10011583_60870</name>
</gene>
<dbReference type="PANTHER" id="PTHR43103:SF5">
    <property type="entry name" value="4-EPIMERASE, PUTATIVE (AFU_ORTHOLOGUE AFUA_7G00360)-RELATED"/>
    <property type="match status" value="1"/>
</dbReference>
<keyword evidence="2" id="KW-0560">Oxidoreductase</keyword>
<feature type="region of interest" description="Disordered" evidence="4">
    <location>
        <begin position="278"/>
        <end position="303"/>
    </location>
</feature>
<organism evidence="6 7">
    <name type="scientific">Streptomyces camponoticapitis</name>
    <dbReference type="NCBI Taxonomy" id="1616125"/>
    <lineage>
        <taxon>Bacteria</taxon>
        <taxon>Bacillati</taxon>
        <taxon>Actinomycetota</taxon>
        <taxon>Actinomycetes</taxon>
        <taxon>Kitasatosporales</taxon>
        <taxon>Streptomycetaceae</taxon>
        <taxon>Streptomyces</taxon>
    </lineage>
</organism>